<evidence type="ECO:0000256" key="2">
    <source>
        <dbReference type="SAM" id="MobiDB-lite"/>
    </source>
</evidence>
<sequence>MEARADSMHEGSILEEGSVQGDEEGSMQGDDDEEGSMPEHEGLMLEEASSMRLGMTMPTSFTSAEAAVGEVDNIEMASILDLMSDGLAYTLNRKADLEQALLENLLGSLRQEQQKLEADAARLADSLSQP</sequence>
<feature type="compositionally biased region" description="Acidic residues" evidence="2">
    <location>
        <begin position="21"/>
        <end position="36"/>
    </location>
</feature>
<dbReference type="Proteomes" id="UP000822688">
    <property type="component" value="Chromosome 1"/>
</dbReference>
<keyword evidence="1" id="KW-0175">Coiled coil</keyword>
<gene>
    <name evidence="3" type="ORF">KC19_1G330900</name>
</gene>
<evidence type="ECO:0000256" key="1">
    <source>
        <dbReference type="SAM" id="Coils"/>
    </source>
</evidence>
<dbReference type="OrthoDB" id="1935166at2759"/>
<keyword evidence="4" id="KW-1185">Reference proteome</keyword>
<feature type="coiled-coil region" evidence="1">
    <location>
        <begin position="99"/>
        <end position="126"/>
    </location>
</feature>
<evidence type="ECO:0000313" key="4">
    <source>
        <dbReference type="Proteomes" id="UP000822688"/>
    </source>
</evidence>
<comment type="caution">
    <text evidence="3">The sequence shown here is derived from an EMBL/GenBank/DDBJ whole genome shotgun (WGS) entry which is preliminary data.</text>
</comment>
<proteinExistence type="predicted"/>
<dbReference type="EMBL" id="CM026421">
    <property type="protein sequence ID" value="KAG0593452.1"/>
    <property type="molecule type" value="Genomic_DNA"/>
</dbReference>
<organism evidence="3 4">
    <name type="scientific">Ceratodon purpureus</name>
    <name type="common">Fire moss</name>
    <name type="synonym">Dicranum purpureum</name>
    <dbReference type="NCBI Taxonomy" id="3225"/>
    <lineage>
        <taxon>Eukaryota</taxon>
        <taxon>Viridiplantae</taxon>
        <taxon>Streptophyta</taxon>
        <taxon>Embryophyta</taxon>
        <taxon>Bryophyta</taxon>
        <taxon>Bryophytina</taxon>
        <taxon>Bryopsida</taxon>
        <taxon>Dicranidae</taxon>
        <taxon>Pseudoditrichales</taxon>
        <taxon>Ditrichaceae</taxon>
        <taxon>Ceratodon</taxon>
    </lineage>
</organism>
<protein>
    <submittedName>
        <fullName evidence="3">Uncharacterized protein</fullName>
    </submittedName>
</protein>
<evidence type="ECO:0000313" key="3">
    <source>
        <dbReference type="EMBL" id="KAG0593452.1"/>
    </source>
</evidence>
<reference evidence="3" key="1">
    <citation type="submission" date="2020-06" db="EMBL/GenBank/DDBJ databases">
        <title>WGS assembly of Ceratodon purpureus strain R40.</title>
        <authorList>
            <person name="Carey S.B."/>
            <person name="Jenkins J."/>
            <person name="Shu S."/>
            <person name="Lovell J.T."/>
            <person name="Sreedasyam A."/>
            <person name="Maumus F."/>
            <person name="Tiley G.P."/>
            <person name="Fernandez-Pozo N."/>
            <person name="Barry K."/>
            <person name="Chen C."/>
            <person name="Wang M."/>
            <person name="Lipzen A."/>
            <person name="Daum C."/>
            <person name="Saski C.A."/>
            <person name="Payton A.C."/>
            <person name="Mcbreen J.C."/>
            <person name="Conrad R.E."/>
            <person name="Kollar L.M."/>
            <person name="Olsson S."/>
            <person name="Huttunen S."/>
            <person name="Landis J.B."/>
            <person name="Wickett N.J."/>
            <person name="Johnson M.G."/>
            <person name="Rensing S.A."/>
            <person name="Grimwood J."/>
            <person name="Schmutz J."/>
            <person name="Mcdaniel S.F."/>
        </authorList>
    </citation>
    <scope>NUCLEOTIDE SEQUENCE</scope>
    <source>
        <strain evidence="3">R40</strain>
    </source>
</reference>
<name>A0A8T0JEC5_CERPU</name>
<dbReference type="AlphaFoldDB" id="A0A8T0JEC5"/>
<accession>A0A8T0JEC5</accession>
<feature type="region of interest" description="Disordered" evidence="2">
    <location>
        <begin position="1"/>
        <end position="41"/>
    </location>
</feature>